<name>A0ABP8WHP2_9ACTN</name>
<keyword evidence="2" id="KW-1185">Reference proteome</keyword>
<comment type="caution">
    <text evidence="1">The sequence shown here is derived from an EMBL/GenBank/DDBJ whole genome shotgun (WGS) entry which is preliminary data.</text>
</comment>
<evidence type="ECO:0000313" key="2">
    <source>
        <dbReference type="Proteomes" id="UP001500621"/>
    </source>
</evidence>
<dbReference type="InterPro" id="IPR029058">
    <property type="entry name" value="AB_hydrolase_fold"/>
</dbReference>
<dbReference type="Gene3D" id="3.40.50.1820">
    <property type="entry name" value="alpha/beta hydrolase"/>
    <property type="match status" value="1"/>
</dbReference>
<evidence type="ECO:0008006" key="3">
    <source>
        <dbReference type="Google" id="ProtNLM"/>
    </source>
</evidence>
<protein>
    <recommendedName>
        <fullName evidence="3">Alpha/beta hydrolase</fullName>
    </recommendedName>
</protein>
<dbReference type="SUPFAM" id="SSF53474">
    <property type="entry name" value="alpha/beta-Hydrolases"/>
    <property type="match status" value="1"/>
</dbReference>
<dbReference type="PROSITE" id="PS51257">
    <property type="entry name" value="PROKAR_LIPOPROTEIN"/>
    <property type="match status" value="1"/>
</dbReference>
<dbReference type="EMBL" id="BAABIM010000003">
    <property type="protein sequence ID" value="GAA4689348.1"/>
    <property type="molecule type" value="Genomic_DNA"/>
</dbReference>
<sequence>MVDMLKSLRRTAMAPVVVLALVSCGGSPQTTNSTSGGDSSGKSISVAGAPALRWGEGDYGVVLAHGAAFDAASWEKQAVAIADQGASVIAVENIDPDAIRDAIELLQGEGVADVALVGASAGADAILDLASQDPGLADQLILLSPNATVEGLGDEPKLFVASKDEPVAHVSTELAGSSPGEENALMILPGSAHAQNIFATDQAAPVLDAILQRLKRFAAP</sequence>
<organism evidence="1 2">
    <name type="scientific">Nocardioides nanhaiensis</name>
    <dbReference type="NCBI Taxonomy" id="1476871"/>
    <lineage>
        <taxon>Bacteria</taxon>
        <taxon>Bacillati</taxon>
        <taxon>Actinomycetota</taxon>
        <taxon>Actinomycetes</taxon>
        <taxon>Propionibacteriales</taxon>
        <taxon>Nocardioidaceae</taxon>
        <taxon>Nocardioides</taxon>
    </lineage>
</organism>
<accession>A0ABP8WHP2</accession>
<dbReference type="Proteomes" id="UP001500621">
    <property type="component" value="Unassembled WGS sequence"/>
</dbReference>
<reference evidence="2" key="1">
    <citation type="journal article" date="2019" name="Int. J. Syst. Evol. Microbiol.">
        <title>The Global Catalogue of Microorganisms (GCM) 10K type strain sequencing project: providing services to taxonomists for standard genome sequencing and annotation.</title>
        <authorList>
            <consortium name="The Broad Institute Genomics Platform"/>
            <consortium name="The Broad Institute Genome Sequencing Center for Infectious Disease"/>
            <person name="Wu L."/>
            <person name="Ma J."/>
        </authorList>
    </citation>
    <scope>NUCLEOTIDE SEQUENCE [LARGE SCALE GENOMIC DNA]</scope>
    <source>
        <strain evidence="2">JCM 18127</strain>
    </source>
</reference>
<gene>
    <name evidence="1" type="ORF">GCM10023226_29010</name>
</gene>
<evidence type="ECO:0000313" key="1">
    <source>
        <dbReference type="EMBL" id="GAA4689348.1"/>
    </source>
</evidence>
<proteinExistence type="predicted"/>